<dbReference type="RefSeq" id="WP_100741799.1">
    <property type="nucleotide sequence ID" value="NZ_NPDW01000001.1"/>
</dbReference>
<comment type="caution">
    <text evidence="2">The sequence shown here is derived from an EMBL/GenBank/DDBJ whole genome shotgun (WGS) entry which is preliminary data.</text>
</comment>
<accession>A0A2N0AL17</accession>
<sequence length="362" mass="40677">MRFNLCIHYLLVLCLFSFCSKKANLNLNGEAVKIHESISQYKIFANIQKDHLSPIPNGFRYDLNTALFSDYAKKDRVIFLPDGTNMEYDSEKEFQLPIGSIISKTFSLPENFRTFSGQAGKRIETRLLIHQPKGWFAVSYVWNEENTDAFISYAGESIPVKFNNEKGEEDSFFYSVPSRNQCASCHQAYEGRTQTIVPIGIKARHLNKTYAFENTTENQLKLMEKKGLLTGLPVFGVSKLADAFDTNETIENRARAYLEINCAHCHQTRAAGGINSKLILSYDESEGSLFGVCKTPGSAGKGGGGLRYDVVPGHPEESILHYRMATKDPGAMMPQIGRALVHREGVQLIYDWIKDMPSKDCP</sequence>
<dbReference type="OrthoDB" id="338827at2"/>
<evidence type="ECO:0000313" key="3">
    <source>
        <dbReference type="Proteomes" id="UP000232145"/>
    </source>
</evidence>
<evidence type="ECO:0000256" key="1">
    <source>
        <dbReference type="SAM" id="SignalP"/>
    </source>
</evidence>
<dbReference type="InterPro" id="IPR022269">
    <property type="entry name" value="SO_2930-like_C"/>
</dbReference>
<organism evidence="2 3">
    <name type="scientific">Leptospira harrisiae</name>
    <dbReference type="NCBI Taxonomy" id="2023189"/>
    <lineage>
        <taxon>Bacteria</taxon>
        <taxon>Pseudomonadati</taxon>
        <taxon>Spirochaetota</taxon>
        <taxon>Spirochaetia</taxon>
        <taxon>Leptospirales</taxon>
        <taxon>Leptospiraceae</taxon>
        <taxon>Leptospira</taxon>
    </lineage>
</organism>
<evidence type="ECO:0008006" key="4">
    <source>
        <dbReference type="Google" id="ProtNLM"/>
    </source>
</evidence>
<keyword evidence="1" id="KW-0732">Signal</keyword>
<dbReference type="EMBL" id="NPDX01000001">
    <property type="protein sequence ID" value="PJZ84911.1"/>
    <property type="molecule type" value="Genomic_DNA"/>
</dbReference>
<proteinExistence type="predicted"/>
<name>A0A2N0AL17_9LEPT</name>
<feature type="chain" id="PRO_5014734991" description="Cytochrome c domain-containing protein" evidence="1">
    <location>
        <begin position="23"/>
        <end position="362"/>
    </location>
</feature>
<dbReference type="InterPro" id="IPR036280">
    <property type="entry name" value="Multihaem_cyt_sf"/>
</dbReference>
<gene>
    <name evidence="2" type="ORF">CH364_01120</name>
</gene>
<evidence type="ECO:0000313" key="2">
    <source>
        <dbReference type="EMBL" id="PJZ84911.1"/>
    </source>
</evidence>
<reference evidence="2 3" key="1">
    <citation type="submission" date="2017-07" db="EMBL/GenBank/DDBJ databases">
        <title>Leptospira spp. isolated from tropical soils.</title>
        <authorList>
            <person name="Thibeaux R."/>
            <person name="Iraola G."/>
            <person name="Ferres I."/>
            <person name="Bierque E."/>
            <person name="Girault D."/>
            <person name="Soupe-Gilbert M.-E."/>
            <person name="Picardeau M."/>
            <person name="Goarant C."/>
        </authorList>
    </citation>
    <scope>NUCLEOTIDE SEQUENCE [LARGE SCALE GENOMIC DNA]</scope>
    <source>
        <strain evidence="2 3">FH2-B-A1</strain>
    </source>
</reference>
<keyword evidence="3" id="KW-1185">Reference proteome</keyword>
<feature type="signal peptide" evidence="1">
    <location>
        <begin position="1"/>
        <end position="22"/>
    </location>
</feature>
<dbReference type="NCBIfam" id="TIGR03806">
    <property type="entry name" value="chp_HNE_0200"/>
    <property type="match status" value="1"/>
</dbReference>
<dbReference type="SUPFAM" id="SSF48695">
    <property type="entry name" value="Multiheme cytochromes"/>
    <property type="match status" value="1"/>
</dbReference>
<dbReference type="AlphaFoldDB" id="A0A2N0AL17"/>
<protein>
    <recommendedName>
        <fullName evidence="4">Cytochrome c domain-containing protein</fullName>
    </recommendedName>
</protein>
<dbReference type="Proteomes" id="UP000232145">
    <property type="component" value="Unassembled WGS sequence"/>
</dbReference>